<dbReference type="SMART" id="SM00858">
    <property type="entry name" value="SAF"/>
    <property type="match status" value="1"/>
</dbReference>
<name>A0A1G9WVT5_9SPHI</name>
<dbReference type="Gene3D" id="3.90.1210.10">
    <property type="entry name" value="Antifreeze-like/N-acetylneuraminic acid synthase C-terminal domain"/>
    <property type="match status" value="1"/>
</dbReference>
<evidence type="ECO:0000313" key="3">
    <source>
        <dbReference type="Proteomes" id="UP000199226"/>
    </source>
</evidence>
<dbReference type="InterPro" id="IPR057736">
    <property type="entry name" value="SAF_PseI/NeuA/NeuB"/>
</dbReference>
<dbReference type="Proteomes" id="UP000199226">
    <property type="component" value="Unassembled WGS sequence"/>
</dbReference>
<dbReference type="InterPro" id="IPR013974">
    <property type="entry name" value="SAF"/>
</dbReference>
<evidence type="ECO:0000259" key="1">
    <source>
        <dbReference type="PROSITE" id="PS50844"/>
    </source>
</evidence>
<feature type="domain" description="AFP-like" evidence="1">
    <location>
        <begin position="282"/>
        <end position="341"/>
    </location>
</feature>
<dbReference type="STRING" id="990371.SAMN05421813_12718"/>
<dbReference type="GO" id="GO:0047444">
    <property type="term" value="F:N-acylneuraminate-9-phosphate synthase activity"/>
    <property type="evidence" value="ECO:0007669"/>
    <property type="project" value="TreeGrafter"/>
</dbReference>
<dbReference type="PROSITE" id="PS50844">
    <property type="entry name" value="AFP_LIKE"/>
    <property type="match status" value="1"/>
</dbReference>
<dbReference type="InterPro" id="IPR051690">
    <property type="entry name" value="PseI-like"/>
</dbReference>
<reference evidence="3" key="1">
    <citation type="submission" date="2016-10" db="EMBL/GenBank/DDBJ databases">
        <authorList>
            <person name="Varghese N."/>
            <person name="Submissions S."/>
        </authorList>
    </citation>
    <scope>NUCLEOTIDE SEQUENCE [LARGE SCALE GENOMIC DNA]</scope>
    <source>
        <strain evidence="3">DSM 24536</strain>
    </source>
</reference>
<dbReference type="InterPro" id="IPR036732">
    <property type="entry name" value="AFP_Neu5c_C_sf"/>
</dbReference>
<keyword evidence="3" id="KW-1185">Reference proteome</keyword>
<dbReference type="InterPro" id="IPR013132">
    <property type="entry name" value="PseI/NeuA/B-like_N"/>
</dbReference>
<dbReference type="Pfam" id="PF03102">
    <property type="entry name" value="NeuB"/>
    <property type="match status" value="1"/>
</dbReference>
<dbReference type="CDD" id="cd11615">
    <property type="entry name" value="SAF_NeuB_like"/>
    <property type="match status" value="1"/>
</dbReference>
<dbReference type="SUPFAM" id="SSF51569">
    <property type="entry name" value="Aldolase"/>
    <property type="match status" value="1"/>
</dbReference>
<dbReference type="PANTHER" id="PTHR42966">
    <property type="entry name" value="N-ACETYLNEURAMINATE SYNTHASE"/>
    <property type="match status" value="1"/>
</dbReference>
<dbReference type="AlphaFoldDB" id="A0A1G9WVT5"/>
<protein>
    <submittedName>
        <fullName evidence="2">N-acetylneuraminate synthase/sialic acid synthase</fullName>
    </submittedName>
</protein>
<proteinExistence type="predicted"/>
<accession>A0A1G9WVT5</accession>
<dbReference type="SUPFAM" id="SSF51269">
    <property type="entry name" value="AFP III-like domain"/>
    <property type="match status" value="1"/>
</dbReference>
<dbReference type="PANTHER" id="PTHR42966:SF1">
    <property type="entry name" value="SIALIC ACID SYNTHASE"/>
    <property type="match status" value="1"/>
</dbReference>
<dbReference type="GO" id="GO:0016051">
    <property type="term" value="P:carbohydrate biosynthetic process"/>
    <property type="evidence" value="ECO:0007669"/>
    <property type="project" value="InterPro"/>
</dbReference>
<dbReference type="EMBL" id="FNHH01000027">
    <property type="protein sequence ID" value="SDM88175.1"/>
    <property type="molecule type" value="Genomic_DNA"/>
</dbReference>
<organism evidence="2 3">
    <name type="scientific">Daejeonella rubra</name>
    <dbReference type="NCBI Taxonomy" id="990371"/>
    <lineage>
        <taxon>Bacteria</taxon>
        <taxon>Pseudomonadati</taxon>
        <taxon>Bacteroidota</taxon>
        <taxon>Sphingobacteriia</taxon>
        <taxon>Sphingobacteriales</taxon>
        <taxon>Sphingobacteriaceae</taxon>
        <taxon>Daejeonella</taxon>
    </lineage>
</organism>
<gene>
    <name evidence="2" type="ORF">SAMN05421813_12718</name>
</gene>
<dbReference type="RefSeq" id="WP_221406356.1">
    <property type="nucleotide sequence ID" value="NZ_FNHH01000027.1"/>
</dbReference>
<evidence type="ECO:0000313" key="2">
    <source>
        <dbReference type="EMBL" id="SDM88175.1"/>
    </source>
</evidence>
<sequence>MIFSKEVPFIIAEVGQNHQGDLDLAREYIRIFAFEGADAVKFQTRNNKQLFSKDAYEAPYTSENAFAATYGAHREKLELKIEWLPILKEDCIKHGVKFMSTPFDEPSLDILQQIDVDILKIASFDLGNLPFINRIAKLGKPVVMSVGGGKIEQIRSSVQTLLNHHNDIAILHCVSEYPCEFNRLGLDNIEVLIREFPECIIGSSDHFNGTLSGPIASMKGAKVFEKHVTLNRAWKGTDHSFALEPEGFRKFVRDIKRVSKMMAPKPIEEVGTEKVFVKLGKSLVTYHDLKAGDTLSLNNLSGRIFNEQYIPVRESNRVISKTVNRDIKKGDPIFYDDIIGL</sequence>
<dbReference type="InterPro" id="IPR013785">
    <property type="entry name" value="Aldolase_TIM"/>
</dbReference>
<dbReference type="InterPro" id="IPR006190">
    <property type="entry name" value="SAF_AFP_Neu5Ac"/>
</dbReference>
<dbReference type="Gene3D" id="3.20.20.70">
    <property type="entry name" value="Aldolase class I"/>
    <property type="match status" value="1"/>
</dbReference>